<evidence type="ECO:0000313" key="3">
    <source>
        <dbReference type="EMBL" id="TCU93738.1"/>
    </source>
</evidence>
<feature type="transmembrane region" description="Helical" evidence="2">
    <location>
        <begin position="12"/>
        <end position="31"/>
    </location>
</feature>
<proteinExistence type="predicted"/>
<sequence>MTWLLGRLAGWRGYAAVAALSVALTWIVLGWRHDASMARIQAEHAWVLESIATASSDAMKSTLDEERRRYAALENARDNAEKMSATSAADAASARAAADRLRNRVNALAADARARYPALAEGGPTAAQAVDLLAYMLGRLSQAAGELAEYGDAARGAGLTCEASYDALTPR</sequence>
<protein>
    <submittedName>
        <fullName evidence="3">Uncharacterized protein DUF2514</fullName>
    </submittedName>
</protein>
<keyword evidence="1" id="KW-0175">Coiled coil</keyword>
<evidence type="ECO:0000313" key="4">
    <source>
        <dbReference type="Proteomes" id="UP000294692"/>
    </source>
</evidence>
<reference evidence="3 4" key="1">
    <citation type="submission" date="2019-03" db="EMBL/GenBank/DDBJ databases">
        <title>Genomic Encyclopedia of Type Strains, Phase IV (KMG-IV): sequencing the most valuable type-strain genomes for metagenomic binning, comparative biology and taxonomic classification.</title>
        <authorList>
            <person name="Goeker M."/>
        </authorList>
    </citation>
    <scope>NUCLEOTIDE SEQUENCE [LARGE SCALE GENOMIC DNA]</scope>
    <source>
        <strain evidence="3 4">DSM 100048</strain>
    </source>
</reference>
<dbReference type="RefSeq" id="WP_243650929.1">
    <property type="nucleotide sequence ID" value="NZ_JBHRVM010000001.1"/>
</dbReference>
<accession>A0A4R3UTG5</accession>
<keyword evidence="2" id="KW-0812">Transmembrane</keyword>
<dbReference type="InterPro" id="IPR019659">
    <property type="entry name" value="DUF2514"/>
</dbReference>
<dbReference type="AlphaFoldDB" id="A0A4R3UTG5"/>
<evidence type="ECO:0000256" key="2">
    <source>
        <dbReference type="SAM" id="Phobius"/>
    </source>
</evidence>
<gene>
    <name evidence="3" type="ORF">EV686_11190</name>
</gene>
<comment type="caution">
    <text evidence="3">The sequence shown here is derived from an EMBL/GenBank/DDBJ whole genome shotgun (WGS) entry which is preliminary data.</text>
</comment>
<feature type="coiled-coil region" evidence="1">
    <location>
        <begin position="56"/>
        <end position="111"/>
    </location>
</feature>
<keyword evidence="2" id="KW-1133">Transmembrane helix</keyword>
<keyword evidence="4" id="KW-1185">Reference proteome</keyword>
<organism evidence="3 4">
    <name type="scientific">Paracandidimonas soli</name>
    <dbReference type="NCBI Taxonomy" id="1917182"/>
    <lineage>
        <taxon>Bacteria</taxon>
        <taxon>Pseudomonadati</taxon>
        <taxon>Pseudomonadota</taxon>
        <taxon>Betaproteobacteria</taxon>
        <taxon>Burkholderiales</taxon>
        <taxon>Alcaligenaceae</taxon>
        <taxon>Paracandidimonas</taxon>
    </lineage>
</organism>
<dbReference type="EMBL" id="SMBX01000011">
    <property type="protein sequence ID" value="TCU93738.1"/>
    <property type="molecule type" value="Genomic_DNA"/>
</dbReference>
<name>A0A4R3UTG5_9BURK</name>
<evidence type="ECO:0000256" key="1">
    <source>
        <dbReference type="SAM" id="Coils"/>
    </source>
</evidence>
<dbReference type="Proteomes" id="UP000294692">
    <property type="component" value="Unassembled WGS sequence"/>
</dbReference>
<keyword evidence="2" id="KW-0472">Membrane</keyword>
<dbReference type="Pfam" id="PF10721">
    <property type="entry name" value="DUF2514"/>
    <property type="match status" value="1"/>
</dbReference>